<keyword evidence="2" id="KW-0808">Transferase</keyword>
<reference evidence="5" key="1">
    <citation type="journal article" date="2013" name="FEMS Microbiol. Rev.">
        <title>Structural diversity in Salmonella O antigens and its genetic basis.</title>
        <authorList>
            <person name="Liu B."/>
            <person name="Knirel Y.A."/>
            <person name="Feng L."/>
            <person name="Perepelov A.V."/>
            <person name="Senchenkova S.N."/>
            <person name="Reeves P.R."/>
            <person name="Wang L."/>
        </authorList>
    </citation>
    <scope>NUCLEOTIDE SEQUENCE</scope>
    <source>
        <strain evidence="5">G1603</strain>
    </source>
</reference>
<evidence type="ECO:0000256" key="1">
    <source>
        <dbReference type="ARBA" id="ARBA00007274"/>
    </source>
</evidence>
<keyword evidence="4" id="KW-0012">Acyltransferase</keyword>
<dbReference type="CDD" id="cd03358">
    <property type="entry name" value="LbH_WxcM_N_like"/>
    <property type="match status" value="1"/>
</dbReference>
<evidence type="ECO:0000256" key="2">
    <source>
        <dbReference type="ARBA" id="ARBA00022679"/>
    </source>
</evidence>
<sequence>MNYNQFSDVQSKNIGEGTRVWQFSVILPGAVIGAECNICAHTLIENDVVIGDRVTIKSGVYIWDGITLEDDVFIGPCVSFTNDKIPRSKQYPEQFARTVVKKGASIGANATILPGIVIGEGAMVGAGAVVTKDVPANMVVIGNPAKNIKEV</sequence>
<keyword evidence="3" id="KW-0677">Repeat</keyword>
<dbReference type="InterPro" id="IPR018357">
    <property type="entry name" value="Hexapep_transf_CS"/>
</dbReference>
<organism evidence="5">
    <name type="scientific">Salmonella enterica</name>
    <name type="common">Salmonella choleraesuis</name>
    <dbReference type="NCBI Taxonomy" id="28901"/>
    <lineage>
        <taxon>Bacteria</taxon>
        <taxon>Pseudomonadati</taxon>
        <taxon>Pseudomonadota</taxon>
        <taxon>Gammaproteobacteria</taxon>
        <taxon>Enterobacterales</taxon>
        <taxon>Enterobacteriaceae</taxon>
        <taxon>Salmonella</taxon>
    </lineage>
</organism>
<evidence type="ECO:0000313" key="5">
    <source>
        <dbReference type="EMBL" id="AFW04731.1"/>
    </source>
</evidence>
<dbReference type="SUPFAM" id="SSF51161">
    <property type="entry name" value="Trimeric LpxA-like enzymes"/>
    <property type="match status" value="1"/>
</dbReference>
<name>U3GL35_SALER</name>
<dbReference type="EMBL" id="JX975333">
    <property type="protein sequence ID" value="AFW04731.1"/>
    <property type="molecule type" value="Genomic_DNA"/>
</dbReference>
<dbReference type="GO" id="GO:0016747">
    <property type="term" value="F:acyltransferase activity, transferring groups other than amino-acyl groups"/>
    <property type="evidence" value="ECO:0007669"/>
    <property type="project" value="UniProtKB-ARBA"/>
</dbReference>
<dbReference type="PROSITE" id="PS00101">
    <property type="entry name" value="HEXAPEP_TRANSFERASES"/>
    <property type="match status" value="1"/>
</dbReference>
<dbReference type="PANTHER" id="PTHR43300:SF4">
    <property type="entry name" value="ACYL-[ACYL-CARRIER-PROTEIN]--UDP-N-ACETYLGLUCOSAMINE O-ACYLTRANSFERASE"/>
    <property type="match status" value="1"/>
</dbReference>
<dbReference type="InterPro" id="IPR011004">
    <property type="entry name" value="Trimer_LpxA-like_sf"/>
</dbReference>
<evidence type="ECO:0000256" key="4">
    <source>
        <dbReference type="ARBA" id="ARBA00023315"/>
    </source>
</evidence>
<dbReference type="Pfam" id="PF00132">
    <property type="entry name" value="Hexapep"/>
    <property type="match status" value="3"/>
</dbReference>
<protein>
    <submittedName>
        <fullName evidence="5">dTDP-D-Fucp3N acetylase</fullName>
    </submittedName>
</protein>
<dbReference type="InterPro" id="IPR001451">
    <property type="entry name" value="Hexapep"/>
</dbReference>
<gene>
    <name evidence="5" type="primary">fdtC</name>
</gene>
<dbReference type="InterPro" id="IPR050179">
    <property type="entry name" value="Trans_hexapeptide_repeat"/>
</dbReference>
<comment type="similarity">
    <text evidence="1">Belongs to the transferase hexapeptide repeat family.</text>
</comment>
<dbReference type="Gene3D" id="2.160.10.10">
    <property type="entry name" value="Hexapeptide repeat proteins"/>
    <property type="match status" value="1"/>
</dbReference>
<accession>U3GL35</accession>
<evidence type="ECO:0000256" key="3">
    <source>
        <dbReference type="ARBA" id="ARBA00022737"/>
    </source>
</evidence>
<dbReference type="PANTHER" id="PTHR43300">
    <property type="entry name" value="ACETYLTRANSFERASE"/>
    <property type="match status" value="1"/>
</dbReference>
<dbReference type="AlphaFoldDB" id="U3GL35"/>
<proteinExistence type="inferred from homology"/>